<protein>
    <recommendedName>
        <fullName evidence="3">Protein lin-54 homolog</fullName>
    </recommendedName>
</protein>
<sequence>MDDDSIEAITISSPIAEEVPMETELEEIVEVNSSGECVSTSFPKETVPTTSNHASHLAVVSVASKPSPGPSATAMKTVLQSGIHKLGTQLSGQVLLNKASDITSGNRFVKQEKLIVTTIGKSSHPIVLIPQNQMSGTQKVTPLQHVDGKGAPQQIKLVTIGSRSDIKPVLGMSSLTSAQLITSTAKSSVLQTQQVQNVQIAKKVPVSSSGAVITKLIIAKPLNSKPGQTTQVSSVFAGKVLSHVNSATQSKQITITESGAVTGTSLESTTQSSSKIAISPLKSPPTKTVKPTVQTITVGGVNATPQFKTIIPLAAAPNVQQIQVPGSKFHYVRLVTTSTASSATSGQNPSTSTQPLQQAKPVVVNATQVRMSVPIVPAQAVKQFQKREAAGGSRVTPLSFRDLVVSTSPNGQWCR</sequence>
<dbReference type="AlphaFoldDB" id="A0A2G9RIZ1"/>
<evidence type="ECO:0000313" key="1">
    <source>
        <dbReference type="EMBL" id="PIO27870.1"/>
    </source>
</evidence>
<name>A0A2G9RIZ1_AQUCT</name>
<keyword evidence="2" id="KW-1185">Reference proteome</keyword>
<organism evidence="1 2">
    <name type="scientific">Aquarana catesbeiana</name>
    <name type="common">American bullfrog</name>
    <name type="synonym">Rana catesbeiana</name>
    <dbReference type="NCBI Taxonomy" id="8400"/>
    <lineage>
        <taxon>Eukaryota</taxon>
        <taxon>Metazoa</taxon>
        <taxon>Chordata</taxon>
        <taxon>Craniata</taxon>
        <taxon>Vertebrata</taxon>
        <taxon>Euteleostomi</taxon>
        <taxon>Amphibia</taxon>
        <taxon>Batrachia</taxon>
        <taxon>Anura</taxon>
        <taxon>Neobatrachia</taxon>
        <taxon>Ranoidea</taxon>
        <taxon>Ranidae</taxon>
        <taxon>Aquarana</taxon>
    </lineage>
</organism>
<feature type="non-terminal residue" evidence="1">
    <location>
        <position position="415"/>
    </location>
</feature>
<dbReference type="EMBL" id="KV939421">
    <property type="protein sequence ID" value="PIO27870.1"/>
    <property type="molecule type" value="Genomic_DNA"/>
</dbReference>
<accession>A0A2G9RIZ1</accession>
<proteinExistence type="predicted"/>
<dbReference type="Proteomes" id="UP000228934">
    <property type="component" value="Unassembled WGS sequence"/>
</dbReference>
<reference evidence="2" key="1">
    <citation type="journal article" date="2017" name="Nat. Commun.">
        <title>The North American bullfrog draft genome provides insight into hormonal regulation of long noncoding RNA.</title>
        <authorList>
            <person name="Hammond S.A."/>
            <person name="Warren R.L."/>
            <person name="Vandervalk B.P."/>
            <person name="Kucuk E."/>
            <person name="Khan H."/>
            <person name="Gibb E.A."/>
            <person name="Pandoh P."/>
            <person name="Kirk H."/>
            <person name="Zhao Y."/>
            <person name="Jones M."/>
            <person name="Mungall A.J."/>
            <person name="Coope R."/>
            <person name="Pleasance S."/>
            <person name="Moore R.A."/>
            <person name="Holt R.A."/>
            <person name="Round J.M."/>
            <person name="Ohora S."/>
            <person name="Walle B.V."/>
            <person name="Veldhoen N."/>
            <person name="Helbing C.C."/>
            <person name="Birol I."/>
        </authorList>
    </citation>
    <scope>NUCLEOTIDE SEQUENCE [LARGE SCALE GENOMIC DNA]</scope>
</reference>
<gene>
    <name evidence="1" type="ORF">AB205_0132770</name>
</gene>
<evidence type="ECO:0000313" key="2">
    <source>
        <dbReference type="Proteomes" id="UP000228934"/>
    </source>
</evidence>
<dbReference type="OrthoDB" id="6283463at2759"/>
<evidence type="ECO:0008006" key="3">
    <source>
        <dbReference type="Google" id="ProtNLM"/>
    </source>
</evidence>